<protein>
    <recommendedName>
        <fullName evidence="2">CAAX prenyl protease 2/Lysostaphin resistance protein A-like domain-containing protein</fullName>
    </recommendedName>
</protein>
<evidence type="ECO:0000259" key="2">
    <source>
        <dbReference type="Pfam" id="PF02517"/>
    </source>
</evidence>
<keyword evidence="1" id="KW-1133">Transmembrane helix</keyword>
<keyword evidence="4" id="KW-1185">Reference proteome</keyword>
<dbReference type="Proteomes" id="UP000199163">
    <property type="component" value="Unassembled WGS sequence"/>
</dbReference>
<feature type="transmembrane region" description="Helical" evidence="1">
    <location>
        <begin position="194"/>
        <end position="215"/>
    </location>
</feature>
<dbReference type="RefSeq" id="WP_091276206.1">
    <property type="nucleotide sequence ID" value="NZ_FNDK01000029.1"/>
</dbReference>
<keyword evidence="1" id="KW-0472">Membrane</keyword>
<dbReference type="InterPro" id="IPR052710">
    <property type="entry name" value="CAAX_protease"/>
</dbReference>
<feature type="domain" description="CAAX prenyl protease 2/Lysostaphin resistance protein A-like" evidence="2">
    <location>
        <begin position="121"/>
        <end position="206"/>
    </location>
</feature>
<feature type="transmembrane region" description="Helical" evidence="1">
    <location>
        <begin position="39"/>
        <end position="57"/>
    </location>
</feature>
<dbReference type="GO" id="GO:0080120">
    <property type="term" value="P:CAAX-box protein maturation"/>
    <property type="evidence" value="ECO:0007669"/>
    <property type="project" value="UniProtKB-ARBA"/>
</dbReference>
<sequence>MNSRYWAILITYILMHVSGIFGVPFLYGRGLTVTESFAAWTMWSFIGALIIILVFLVPERRYTHPRMQRTSPAHAVKWSIFGVFLAFIAQYIAILIETYVIGIDPGSENTQEIIDMVQLVPIFAVVVALIGPILEEIVFRKVIFGAFYKRFNFIISALLSSLIFAVVHMDFTHILIYTAVGFTFSFLYVKTGRIVVPIIAHVAMNGYAVLVQVLLGDRLQEMQEELETMQLILGGWLL</sequence>
<feature type="transmembrane region" description="Helical" evidence="1">
    <location>
        <begin position="174"/>
        <end position="189"/>
    </location>
</feature>
<evidence type="ECO:0000313" key="4">
    <source>
        <dbReference type="Proteomes" id="UP000199163"/>
    </source>
</evidence>
<feature type="transmembrane region" description="Helical" evidence="1">
    <location>
        <begin position="78"/>
        <end position="96"/>
    </location>
</feature>
<dbReference type="InterPro" id="IPR003675">
    <property type="entry name" value="Rce1/LyrA-like_dom"/>
</dbReference>
<feature type="transmembrane region" description="Helical" evidence="1">
    <location>
        <begin position="151"/>
        <end position="168"/>
    </location>
</feature>
<organism evidence="3 4">
    <name type="scientific">Alteribacillus persepolensis</name>
    <dbReference type="NCBI Taxonomy" id="568899"/>
    <lineage>
        <taxon>Bacteria</taxon>
        <taxon>Bacillati</taxon>
        <taxon>Bacillota</taxon>
        <taxon>Bacilli</taxon>
        <taxon>Bacillales</taxon>
        <taxon>Bacillaceae</taxon>
        <taxon>Alteribacillus</taxon>
    </lineage>
</organism>
<feature type="transmembrane region" description="Helical" evidence="1">
    <location>
        <begin position="7"/>
        <end position="27"/>
    </location>
</feature>
<dbReference type="OrthoDB" id="2194912at2"/>
<dbReference type="STRING" id="568899.SAMN05192534_12915"/>
<proteinExistence type="predicted"/>
<gene>
    <name evidence="3" type="ORF">SAMN05192534_12915</name>
</gene>
<dbReference type="EMBL" id="FNDK01000029">
    <property type="protein sequence ID" value="SDI26203.1"/>
    <property type="molecule type" value="Genomic_DNA"/>
</dbReference>
<evidence type="ECO:0000313" key="3">
    <source>
        <dbReference type="EMBL" id="SDI26203.1"/>
    </source>
</evidence>
<keyword evidence="1" id="KW-0812">Transmembrane</keyword>
<dbReference type="PANTHER" id="PTHR36435">
    <property type="entry name" value="SLR1288 PROTEIN"/>
    <property type="match status" value="1"/>
</dbReference>
<name>A0A1G8J597_9BACI</name>
<dbReference type="Pfam" id="PF02517">
    <property type="entry name" value="Rce1-like"/>
    <property type="match status" value="1"/>
</dbReference>
<dbReference type="PANTHER" id="PTHR36435:SF6">
    <property type="entry name" value="ABORTIVE INFECTION PROTEIN"/>
    <property type="match status" value="1"/>
</dbReference>
<evidence type="ECO:0000256" key="1">
    <source>
        <dbReference type="SAM" id="Phobius"/>
    </source>
</evidence>
<dbReference type="GO" id="GO:0004175">
    <property type="term" value="F:endopeptidase activity"/>
    <property type="evidence" value="ECO:0007669"/>
    <property type="project" value="UniProtKB-ARBA"/>
</dbReference>
<dbReference type="AlphaFoldDB" id="A0A1G8J597"/>
<feature type="transmembrane region" description="Helical" evidence="1">
    <location>
        <begin position="116"/>
        <end position="139"/>
    </location>
</feature>
<reference evidence="3 4" key="1">
    <citation type="submission" date="2016-10" db="EMBL/GenBank/DDBJ databases">
        <authorList>
            <person name="de Groot N.N."/>
        </authorList>
    </citation>
    <scope>NUCLEOTIDE SEQUENCE [LARGE SCALE GENOMIC DNA]</scope>
    <source>
        <strain evidence="3 4">DSM 21632</strain>
    </source>
</reference>
<accession>A0A1G8J597</accession>